<accession>A0A6H5IVR1</accession>
<dbReference type="EMBL" id="CADCXV010001127">
    <property type="protein sequence ID" value="CAB0041596.1"/>
    <property type="molecule type" value="Genomic_DNA"/>
</dbReference>
<sequence length="458" mass="52374">MACGGSSSSSSSRNNDVRAFHLIVAYIRYNMRRLGHLCSQRYARALDSRQLPRNARARHEHLQFWIRTPHPRTRKSSSSRVFPNIITSFIRTRNTNGRAKNSPEIIHALPNFRDSRAHCLKIIRQAAKTGTEMGWSLEKKIPALVVCEIKHKRSELEALPRSEQWHESSIKSSKGARASTYIFIKYEARCKENNNEKKLWGRDRDGSRRRRHSHSHGRSFINFSLDTLYKMRASGEKNRSRQILSANRTAEAMVTKPLKGKRLEIGPRMQSNLHKSCHREKKSSIRNRRRTDIKIQKPSSSFILLSNRYEMKKEKNISANILIEVYSEEAARLLPNFIETPAHTRARARAIHKRFCNRQSVCLVHLVPSFDGPTLPLCCFSSDSVASYQFGAGEEDKNCTRSCSERSRPHTKTRARSEAPTRGPELDSVDRESPAAVASGGDRRGTHSRTSSHITTYT</sequence>
<gene>
    <name evidence="2" type="ORF">TBRA_LOCUS13262</name>
</gene>
<evidence type="ECO:0000313" key="3">
    <source>
        <dbReference type="Proteomes" id="UP000479190"/>
    </source>
</evidence>
<proteinExistence type="predicted"/>
<dbReference type="AlphaFoldDB" id="A0A6H5IVR1"/>
<protein>
    <submittedName>
        <fullName evidence="2">Uncharacterized protein</fullName>
    </submittedName>
</protein>
<dbReference type="Proteomes" id="UP000479190">
    <property type="component" value="Unassembled WGS sequence"/>
</dbReference>
<organism evidence="2 3">
    <name type="scientific">Trichogramma brassicae</name>
    <dbReference type="NCBI Taxonomy" id="86971"/>
    <lineage>
        <taxon>Eukaryota</taxon>
        <taxon>Metazoa</taxon>
        <taxon>Ecdysozoa</taxon>
        <taxon>Arthropoda</taxon>
        <taxon>Hexapoda</taxon>
        <taxon>Insecta</taxon>
        <taxon>Pterygota</taxon>
        <taxon>Neoptera</taxon>
        <taxon>Endopterygota</taxon>
        <taxon>Hymenoptera</taxon>
        <taxon>Apocrita</taxon>
        <taxon>Proctotrupomorpha</taxon>
        <taxon>Chalcidoidea</taxon>
        <taxon>Trichogrammatidae</taxon>
        <taxon>Trichogramma</taxon>
    </lineage>
</organism>
<feature type="compositionally biased region" description="Basic and acidic residues" evidence="1">
    <location>
        <begin position="395"/>
        <end position="408"/>
    </location>
</feature>
<keyword evidence="3" id="KW-1185">Reference proteome</keyword>
<evidence type="ECO:0000313" key="2">
    <source>
        <dbReference type="EMBL" id="CAB0041596.1"/>
    </source>
</evidence>
<feature type="compositionally biased region" description="Basic and acidic residues" evidence="1">
    <location>
        <begin position="415"/>
        <end position="433"/>
    </location>
</feature>
<feature type="region of interest" description="Disordered" evidence="1">
    <location>
        <begin position="395"/>
        <end position="458"/>
    </location>
</feature>
<reference evidence="2 3" key="1">
    <citation type="submission" date="2020-02" db="EMBL/GenBank/DDBJ databases">
        <authorList>
            <person name="Ferguson B K."/>
        </authorList>
    </citation>
    <scope>NUCLEOTIDE SEQUENCE [LARGE SCALE GENOMIC DNA]</scope>
</reference>
<feature type="compositionally biased region" description="Polar residues" evidence="1">
    <location>
        <begin position="448"/>
        <end position="458"/>
    </location>
</feature>
<evidence type="ECO:0000256" key="1">
    <source>
        <dbReference type="SAM" id="MobiDB-lite"/>
    </source>
</evidence>
<name>A0A6H5IVR1_9HYME</name>